<sequence length="447" mass="51032">MVKYLGTRLYFTNESIIRMRLNILYGTAAIVILLIVISLRGIIFSGVAYADGGNMRLPHRVVEHHDEVNLEHFNHLFMAVEIGQRKMAVVNIYSEFPDYLYAIEPNEGFACVDDAARAIVMLSEYIKRHPSDEIKHKIKLLVEFILYMQNDNGYFNNFIWHDLSINTSYRTSIAEMNWWSFRALWSLEVAHDLVAFDADLTGRIEKAVDKAMVRIKRDLAAPHHKIENVETISLPTWLPGKYAADQSAVAIIALLPYYKRSADAQIPLIIDGLARGIMQMQKGDENNFPYGMFLSWKNNWHAWGNSQAYALLLAGRQLDRKDYIRSALREIDYFYPYLLRQGFPGSISIRREAGIFVKAGEQSFPQIAYGIRPMVFALSEAYNITGDKKYSARLAEVKSWFTGNNRAAEIIYDRKSGRTYDAIVSPSGINMNSGAESTIEGLLVRLR</sequence>
<reference evidence="2" key="1">
    <citation type="submission" date="2018-06" db="EMBL/GenBank/DDBJ databases">
        <authorList>
            <person name="Zhirakovskaya E."/>
        </authorList>
    </citation>
    <scope>NUCLEOTIDE SEQUENCE</scope>
</reference>
<keyword evidence="1" id="KW-0472">Membrane</keyword>
<accession>A0A3B0SN03</accession>
<name>A0A3B0SN03_9ZZZZ</name>
<gene>
    <name evidence="2" type="ORF">MNBD_ALPHA01-281</name>
</gene>
<dbReference type="SUPFAM" id="SSF81853">
    <property type="entry name" value="Family 10 polysaccharide lyase"/>
    <property type="match status" value="1"/>
</dbReference>
<evidence type="ECO:0000256" key="1">
    <source>
        <dbReference type="SAM" id="Phobius"/>
    </source>
</evidence>
<protein>
    <submittedName>
        <fullName evidence="2">Uncharacterized protein</fullName>
    </submittedName>
</protein>
<dbReference type="InterPro" id="IPR008928">
    <property type="entry name" value="6-hairpin_glycosidase_sf"/>
</dbReference>
<keyword evidence="1" id="KW-0812">Transmembrane</keyword>
<dbReference type="EMBL" id="UOEJ01000092">
    <property type="protein sequence ID" value="VAV97783.1"/>
    <property type="molecule type" value="Genomic_DNA"/>
</dbReference>
<organism evidence="2">
    <name type="scientific">hydrothermal vent metagenome</name>
    <dbReference type="NCBI Taxonomy" id="652676"/>
    <lineage>
        <taxon>unclassified sequences</taxon>
        <taxon>metagenomes</taxon>
        <taxon>ecological metagenomes</taxon>
    </lineage>
</organism>
<dbReference type="GO" id="GO:0005975">
    <property type="term" value="P:carbohydrate metabolic process"/>
    <property type="evidence" value="ECO:0007669"/>
    <property type="project" value="InterPro"/>
</dbReference>
<dbReference type="AlphaFoldDB" id="A0A3B0SN03"/>
<evidence type="ECO:0000313" key="2">
    <source>
        <dbReference type="EMBL" id="VAV97783.1"/>
    </source>
</evidence>
<proteinExistence type="predicted"/>
<keyword evidence="1" id="KW-1133">Transmembrane helix</keyword>
<feature type="transmembrane region" description="Helical" evidence="1">
    <location>
        <begin position="21"/>
        <end position="50"/>
    </location>
</feature>
<dbReference type="SUPFAM" id="SSF48208">
    <property type="entry name" value="Six-hairpin glycosidases"/>
    <property type="match status" value="1"/>
</dbReference>